<dbReference type="EMBL" id="JAZHXI010000016">
    <property type="protein sequence ID" value="KAL2063163.1"/>
    <property type="molecule type" value="Genomic_DNA"/>
</dbReference>
<proteinExistence type="predicted"/>
<comment type="caution">
    <text evidence="1">The sequence shown here is derived from an EMBL/GenBank/DDBJ whole genome shotgun (WGS) entry which is preliminary data.</text>
</comment>
<organism evidence="1 2">
    <name type="scientific">Oculimacula yallundae</name>
    <dbReference type="NCBI Taxonomy" id="86028"/>
    <lineage>
        <taxon>Eukaryota</taxon>
        <taxon>Fungi</taxon>
        <taxon>Dikarya</taxon>
        <taxon>Ascomycota</taxon>
        <taxon>Pezizomycotina</taxon>
        <taxon>Leotiomycetes</taxon>
        <taxon>Helotiales</taxon>
        <taxon>Ploettnerulaceae</taxon>
        <taxon>Oculimacula</taxon>
    </lineage>
</organism>
<accession>A0ABR4BZU2</accession>
<reference evidence="1 2" key="1">
    <citation type="journal article" date="2024" name="Commun. Biol.">
        <title>Comparative genomic analysis of thermophilic fungi reveals convergent evolutionary adaptations and gene losses.</title>
        <authorList>
            <person name="Steindorff A.S."/>
            <person name="Aguilar-Pontes M.V."/>
            <person name="Robinson A.J."/>
            <person name="Andreopoulos B."/>
            <person name="LaButti K."/>
            <person name="Kuo A."/>
            <person name="Mondo S."/>
            <person name="Riley R."/>
            <person name="Otillar R."/>
            <person name="Haridas S."/>
            <person name="Lipzen A."/>
            <person name="Grimwood J."/>
            <person name="Schmutz J."/>
            <person name="Clum A."/>
            <person name="Reid I.D."/>
            <person name="Moisan M.C."/>
            <person name="Butler G."/>
            <person name="Nguyen T.T.M."/>
            <person name="Dewar K."/>
            <person name="Conant G."/>
            <person name="Drula E."/>
            <person name="Henrissat B."/>
            <person name="Hansel C."/>
            <person name="Singer S."/>
            <person name="Hutchinson M.I."/>
            <person name="de Vries R.P."/>
            <person name="Natvig D.O."/>
            <person name="Powell A.J."/>
            <person name="Tsang A."/>
            <person name="Grigoriev I.V."/>
        </authorList>
    </citation>
    <scope>NUCLEOTIDE SEQUENCE [LARGE SCALE GENOMIC DNA]</scope>
    <source>
        <strain evidence="1 2">CBS 494.80</strain>
    </source>
</reference>
<evidence type="ECO:0000313" key="2">
    <source>
        <dbReference type="Proteomes" id="UP001595075"/>
    </source>
</evidence>
<keyword evidence="2" id="KW-1185">Reference proteome</keyword>
<gene>
    <name evidence="1" type="ORF">VTL71DRAFT_6235</name>
</gene>
<sequence length="252" mass="28580">MSGHESTPFIASTASQEPPGLLRLPLELRMQIYSHLVPDTTIPSSSRFRPLRMDGGACAPALFAVNRRIHDEMLEAWYKNPDAIYIIAIGKTGLKFLGQTADFESDKRFLGILRRVKTLKIQLQAMPLPEDERLNNPLKAVTSVVDALQPGKCALQHFTLNISATLAFCVKSWYSDERSKQALDFNTSLFLGLAGQLKSAEATFYLSEGLHQFTIMTSWEYKLRWAERLRTLLENFKEQMIRQIDTTQSHSE</sequence>
<name>A0ABR4BZU2_9HELO</name>
<dbReference type="Proteomes" id="UP001595075">
    <property type="component" value="Unassembled WGS sequence"/>
</dbReference>
<protein>
    <recommendedName>
        <fullName evidence="3">F-box domain-containing protein</fullName>
    </recommendedName>
</protein>
<evidence type="ECO:0000313" key="1">
    <source>
        <dbReference type="EMBL" id="KAL2063163.1"/>
    </source>
</evidence>
<evidence type="ECO:0008006" key="3">
    <source>
        <dbReference type="Google" id="ProtNLM"/>
    </source>
</evidence>